<protein>
    <submittedName>
        <fullName evidence="1">Uncharacterized protein</fullName>
    </submittedName>
</protein>
<dbReference type="EMBL" id="CP012746">
    <property type="protein sequence ID" value="ALL63535.1"/>
    <property type="molecule type" value="Genomic_DNA"/>
</dbReference>
<dbReference type="KEGG" id="bcai:K788_0009087"/>
<proteinExistence type="predicted"/>
<sequence length="42" mass="4515">MTTRNAGRRELIAATDAARALRADVVRPFALPGVAAKEKPPR</sequence>
<accession>A0A0P0R5V6</accession>
<dbReference type="Proteomes" id="UP000019146">
    <property type="component" value="Chromosome 1"/>
</dbReference>
<evidence type="ECO:0000313" key="2">
    <source>
        <dbReference type="Proteomes" id="UP000019146"/>
    </source>
</evidence>
<name>A0A0P0R5V6_9BURK</name>
<organism evidence="1 2">
    <name type="scientific">Paraburkholderia caribensis MBA4</name>
    <dbReference type="NCBI Taxonomy" id="1323664"/>
    <lineage>
        <taxon>Bacteria</taxon>
        <taxon>Pseudomonadati</taxon>
        <taxon>Pseudomonadota</taxon>
        <taxon>Betaproteobacteria</taxon>
        <taxon>Burkholderiales</taxon>
        <taxon>Burkholderiaceae</taxon>
        <taxon>Paraburkholderia</taxon>
    </lineage>
</organism>
<dbReference type="AlphaFoldDB" id="A0A0P0R5V6"/>
<gene>
    <name evidence="1" type="ORF">K788_0009087</name>
</gene>
<reference evidence="1 2" key="1">
    <citation type="journal article" date="2014" name="Genome Announc.">
        <title>Draft Genome Sequence of the Haloacid-Degrading Burkholderia caribensis Strain MBA4.</title>
        <authorList>
            <person name="Pan Y."/>
            <person name="Kong K.F."/>
            <person name="Tsang J.S."/>
        </authorList>
    </citation>
    <scope>NUCLEOTIDE SEQUENCE [LARGE SCALE GENOMIC DNA]</scope>
    <source>
        <strain evidence="1 2">MBA4</strain>
    </source>
</reference>
<evidence type="ECO:0000313" key="1">
    <source>
        <dbReference type="EMBL" id="ALL63535.1"/>
    </source>
</evidence>